<sequence length="425" mass="50070">MLGIVSAVFGSVAKVTGINTIQDDDFVDRLNHVITVALFGLFAVFVTTKQFAGDPIQCLEKDRKDYVENLCWIKNTYRVSFDEPIPQYEKERQMNEIKYYQWVPVILMFQILLFKCPNLIWRALNTNSGVNITKIGSLAESTQFGDIESRDTTIKQLAEHISRWLIYKREHHYHFFSRLRSKISRLGIVFFFLGSKNGTYLVGLYLFTKILYFANVVGQFFLLNHFLGTNFSVYGFEVIYYLSEAGEMPESERFPKVTFCDYKIRQLANVQPHTTQCVLPINLFLEKIFIFIWFWLFIVAAVNCYSLIRWFYKVTFRKNRIQYVEKYLGMFVDVSKNRTHVKTFVNRYLRDDGVFLLRVVCTNSTPLVMRDLIEELWNLYKKSYLYKHDAEEETAQLYPHIRENPIDTLMYAKEAGEIPSKVPLQ</sequence>
<dbReference type="EMBL" id="KB203771">
    <property type="protein sequence ID" value="ESO83190.1"/>
    <property type="molecule type" value="Genomic_DNA"/>
</dbReference>
<protein>
    <recommendedName>
        <fullName evidence="9">Innexin</fullName>
    </recommendedName>
</protein>
<evidence type="ECO:0000256" key="8">
    <source>
        <dbReference type="ARBA" id="ARBA00023303"/>
    </source>
</evidence>
<proteinExistence type="inferred from homology"/>
<comment type="caution">
    <text evidence="9">Lacks conserved residue(s) required for the propagation of feature annotation.</text>
</comment>
<keyword evidence="4 9" id="KW-0812">Transmembrane</keyword>
<evidence type="ECO:0000256" key="7">
    <source>
        <dbReference type="ARBA" id="ARBA00023136"/>
    </source>
</evidence>
<feature type="transmembrane region" description="Helical" evidence="9">
    <location>
        <begin position="288"/>
        <end position="312"/>
    </location>
</feature>
<keyword evidence="11" id="KW-1185">Reference proteome</keyword>
<name>V3ZLC5_LOTGI</name>
<organism evidence="10 11">
    <name type="scientific">Lottia gigantea</name>
    <name type="common">Giant owl limpet</name>
    <dbReference type="NCBI Taxonomy" id="225164"/>
    <lineage>
        <taxon>Eukaryota</taxon>
        <taxon>Metazoa</taxon>
        <taxon>Spiralia</taxon>
        <taxon>Lophotrochozoa</taxon>
        <taxon>Mollusca</taxon>
        <taxon>Gastropoda</taxon>
        <taxon>Patellogastropoda</taxon>
        <taxon>Lottioidea</taxon>
        <taxon>Lottiidae</taxon>
        <taxon>Lottia</taxon>
    </lineage>
</organism>
<keyword evidence="5 9" id="KW-1133">Transmembrane helix</keyword>
<dbReference type="PANTHER" id="PTHR11893">
    <property type="entry name" value="INNEXIN"/>
    <property type="match status" value="1"/>
</dbReference>
<evidence type="ECO:0000313" key="11">
    <source>
        <dbReference type="Proteomes" id="UP000030746"/>
    </source>
</evidence>
<gene>
    <name evidence="9" type="primary">inx</name>
    <name evidence="10" type="ORF">LOTGIDRAFT_197549</name>
</gene>
<keyword evidence="6 9" id="KW-0406">Ion transport</keyword>
<feature type="transmembrane region" description="Helical" evidence="9">
    <location>
        <begin position="220"/>
        <end position="242"/>
    </location>
</feature>
<keyword evidence="2 9" id="KW-0813">Transport</keyword>
<evidence type="ECO:0000256" key="2">
    <source>
        <dbReference type="ARBA" id="ARBA00022448"/>
    </source>
</evidence>
<evidence type="ECO:0000256" key="1">
    <source>
        <dbReference type="ARBA" id="ARBA00004651"/>
    </source>
</evidence>
<keyword evidence="3" id="KW-1003">Cell membrane</keyword>
<dbReference type="PANTHER" id="PTHR11893:SF36">
    <property type="entry name" value="INNEXIN-5"/>
    <property type="match status" value="1"/>
</dbReference>
<reference evidence="10 11" key="1">
    <citation type="journal article" date="2013" name="Nature">
        <title>Insights into bilaterian evolution from three spiralian genomes.</title>
        <authorList>
            <person name="Simakov O."/>
            <person name="Marletaz F."/>
            <person name="Cho S.J."/>
            <person name="Edsinger-Gonzales E."/>
            <person name="Havlak P."/>
            <person name="Hellsten U."/>
            <person name="Kuo D.H."/>
            <person name="Larsson T."/>
            <person name="Lv J."/>
            <person name="Arendt D."/>
            <person name="Savage R."/>
            <person name="Osoegawa K."/>
            <person name="de Jong P."/>
            <person name="Grimwood J."/>
            <person name="Chapman J.A."/>
            <person name="Shapiro H."/>
            <person name="Aerts A."/>
            <person name="Otillar R.P."/>
            <person name="Terry A.Y."/>
            <person name="Boore J.L."/>
            <person name="Grigoriev I.V."/>
            <person name="Lindberg D.R."/>
            <person name="Seaver E.C."/>
            <person name="Weisblat D.A."/>
            <person name="Putnam N.H."/>
            <person name="Rokhsar D.S."/>
        </authorList>
    </citation>
    <scope>NUCLEOTIDE SEQUENCE [LARGE SCALE GENOMIC DNA]</scope>
</reference>
<dbReference type="InterPro" id="IPR000990">
    <property type="entry name" value="Innexin"/>
</dbReference>
<dbReference type="CTD" id="20245252"/>
<dbReference type="PRINTS" id="PR01262">
    <property type="entry name" value="INNEXIN"/>
</dbReference>
<dbReference type="OrthoDB" id="5867527at2759"/>
<comment type="similarity">
    <text evidence="9">Belongs to the pannexin family.</text>
</comment>
<dbReference type="AlphaFoldDB" id="V3ZLC5"/>
<dbReference type="RefSeq" id="XP_009066140.1">
    <property type="nucleotide sequence ID" value="XM_009067892.1"/>
</dbReference>
<dbReference type="STRING" id="225164.V3ZLC5"/>
<comment type="subcellular location">
    <subcellularLocation>
        <location evidence="1 9">Cell membrane</location>
        <topology evidence="1 9">Multi-pass membrane protein</topology>
    </subcellularLocation>
</comment>
<dbReference type="GO" id="GO:0034220">
    <property type="term" value="P:monoatomic ion transmembrane transport"/>
    <property type="evidence" value="ECO:0007669"/>
    <property type="project" value="UniProtKB-KW"/>
</dbReference>
<accession>V3ZLC5</accession>
<keyword evidence="8 9" id="KW-0407">Ion channel</keyword>
<dbReference type="KEGG" id="lgi:LOTGIDRAFT_197549"/>
<evidence type="ECO:0000313" key="10">
    <source>
        <dbReference type="EMBL" id="ESO83190.1"/>
    </source>
</evidence>
<evidence type="ECO:0000256" key="9">
    <source>
        <dbReference type="RuleBase" id="RU010713"/>
    </source>
</evidence>
<dbReference type="GO" id="GO:0005921">
    <property type="term" value="C:gap junction"/>
    <property type="evidence" value="ECO:0007669"/>
    <property type="project" value="UniProtKB-UniRule"/>
</dbReference>
<dbReference type="OMA" id="LGDWWIL"/>
<comment type="function">
    <text evidence="9">Structural component of the gap junctions.</text>
</comment>
<evidence type="ECO:0000256" key="4">
    <source>
        <dbReference type="ARBA" id="ARBA00022692"/>
    </source>
</evidence>
<dbReference type="Pfam" id="PF00876">
    <property type="entry name" value="Innexin"/>
    <property type="match status" value="1"/>
</dbReference>
<feature type="transmembrane region" description="Helical" evidence="9">
    <location>
        <begin position="186"/>
        <end position="208"/>
    </location>
</feature>
<evidence type="ECO:0000256" key="5">
    <source>
        <dbReference type="ARBA" id="ARBA00022989"/>
    </source>
</evidence>
<dbReference type="Proteomes" id="UP000030746">
    <property type="component" value="Unassembled WGS sequence"/>
</dbReference>
<dbReference type="GeneID" id="20245252"/>
<dbReference type="GO" id="GO:0005886">
    <property type="term" value="C:plasma membrane"/>
    <property type="evidence" value="ECO:0007669"/>
    <property type="project" value="UniProtKB-SubCell"/>
</dbReference>
<dbReference type="PROSITE" id="PS51013">
    <property type="entry name" value="PANNEXIN"/>
    <property type="match status" value="1"/>
</dbReference>
<evidence type="ECO:0000256" key="6">
    <source>
        <dbReference type="ARBA" id="ARBA00023065"/>
    </source>
</evidence>
<evidence type="ECO:0000256" key="3">
    <source>
        <dbReference type="ARBA" id="ARBA00022475"/>
    </source>
</evidence>
<keyword evidence="7 9" id="KW-0472">Membrane</keyword>
<dbReference type="HOGENOM" id="CLU_035763_0_1_1"/>